<protein>
    <recommendedName>
        <fullName evidence="1">AB hydrolase-1 domain-containing protein</fullName>
    </recommendedName>
</protein>
<reference evidence="2 3" key="1">
    <citation type="submission" date="2015-07" db="EMBL/GenBank/DDBJ databases">
        <title>Genome sequencing of Kibdelosporangium phytohabitans.</title>
        <authorList>
            <person name="Qin S."/>
            <person name="Xing K."/>
        </authorList>
    </citation>
    <scope>NUCLEOTIDE SEQUENCE [LARGE SCALE GENOMIC DNA]</scope>
    <source>
        <strain evidence="2 3">KLBMP1111</strain>
    </source>
</reference>
<dbReference type="SUPFAM" id="SSF53474">
    <property type="entry name" value="alpha/beta-Hydrolases"/>
    <property type="match status" value="1"/>
</dbReference>
<evidence type="ECO:0000259" key="1">
    <source>
        <dbReference type="Pfam" id="PF00561"/>
    </source>
</evidence>
<dbReference type="PANTHER" id="PTHR43798">
    <property type="entry name" value="MONOACYLGLYCEROL LIPASE"/>
    <property type="match status" value="1"/>
</dbReference>
<dbReference type="STRING" id="860235.AOZ06_12455"/>
<dbReference type="InterPro" id="IPR029058">
    <property type="entry name" value="AB_hydrolase_fold"/>
</dbReference>
<dbReference type="KEGG" id="kphy:AOZ06_12455"/>
<dbReference type="Gene3D" id="3.40.50.1820">
    <property type="entry name" value="alpha/beta hydrolase"/>
    <property type="match status" value="1"/>
</dbReference>
<proteinExistence type="predicted"/>
<dbReference type="InterPro" id="IPR000073">
    <property type="entry name" value="AB_hydrolase_1"/>
</dbReference>
<dbReference type="Proteomes" id="UP000063699">
    <property type="component" value="Chromosome"/>
</dbReference>
<accession>A0A0N9HZ47</accession>
<feature type="domain" description="AB hydrolase-1" evidence="1">
    <location>
        <begin position="23"/>
        <end position="129"/>
    </location>
</feature>
<evidence type="ECO:0000313" key="2">
    <source>
        <dbReference type="EMBL" id="ALG07608.1"/>
    </source>
</evidence>
<dbReference type="Pfam" id="PF00561">
    <property type="entry name" value="Abhydrolase_1"/>
    <property type="match status" value="1"/>
</dbReference>
<dbReference type="GO" id="GO:0003824">
    <property type="term" value="F:catalytic activity"/>
    <property type="evidence" value="ECO:0007669"/>
    <property type="project" value="UniProtKB-ARBA"/>
</dbReference>
<dbReference type="EMBL" id="CP012752">
    <property type="protein sequence ID" value="ALG07608.1"/>
    <property type="molecule type" value="Genomic_DNA"/>
</dbReference>
<dbReference type="AlphaFoldDB" id="A0A0N9HZ47"/>
<gene>
    <name evidence="2" type="ORF">AOZ06_12455</name>
</gene>
<evidence type="ECO:0000313" key="3">
    <source>
        <dbReference type="Proteomes" id="UP000063699"/>
    </source>
</evidence>
<dbReference type="InterPro" id="IPR050266">
    <property type="entry name" value="AB_hydrolase_sf"/>
</dbReference>
<organism evidence="2 3">
    <name type="scientific">Kibdelosporangium phytohabitans</name>
    <dbReference type="NCBI Taxonomy" id="860235"/>
    <lineage>
        <taxon>Bacteria</taxon>
        <taxon>Bacillati</taxon>
        <taxon>Actinomycetota</taxon>
        <taxon>Actinomycetes</taxon>
        <taxon>Pseudonocardiales</taxon>
        <taxon>Pseudonocardiaceae</taxon>
        <taxon>Kibdelosporangium</taxon>
    </lineage>
</organism>
<dbReference type="RefSeq" id="WP_054289575.1">
    <property type="nucleotide sequence ID" value="NZ_CP012752.1"/>
</dbReference>
<keyword evidence="3" id="KW-1185">Reference proteome</keyword>
<sequence length="279" mass="30022">MAATQFLDRPDGRLAYDLQGQGPLVVCAPGLADMRSTYRELAALLVGAGFTVATMDLRGLGESSTAWPSYTELDVATDMLALVQALDAGPAILVGCDYSACAAVVAAANDQDLVTALVLSGQRMREHPANFIAAAGRWLISRRGIGRFLWNKSWPALWGRQKPADFQARRKAMAANLAEPGRYEAVRAMLRPGTQNCELAMPYVTCPALLVCGDADPAFSNVSPEAEARYVADRLAGPAVVHMVRGAGYYPHAEQPDHVASIFHDWLATNHQLKLLGND</sequence>
<name>A0A0N9HZ47_9PSEU</name>